<name>A0A5D4TVX0_9BACI</name>
<accession>A0A5D4TVX0</accession>
<gene>
    <name evidence="4" type="ORF">FZC85_16005</name>
</gene>
<keyword evidence="2" id="KW-0560">Oxidoreductase</keyword>
<dbReference type="EC" id="1.1.1.133" evidence="2"/>
<proteinExistence type="inferred from homology"/>
<comment type="caution">
    <text evidence="4">The sequence shown here is derived from an EMBL/GenBank/DDBJ whole genome shotgun (WGS) entry which is preliminary data.</text>
</comment>
<dbReference type="UniPathway" id="UPA00124"/>
<dbReference type="InterPro" id="IPR036291">
    <property type="entry name" value="NAD(P)-bd_dom_sf"/>
</dbReference>
<dbReference type="OrthoDB" id="9803892at2"/>
<organism evidence="4 5">
    <name type="scientific">Rossellomorea aquimaris</name>
    <dbReference type="NCBI Taxonomy" id="189382"/>
    <lineage>
        <taxon>Bacteria</taxon>
        <taxon>Bacillati</taxon>
        <taxon>Bacillota</taxon>
        <taxon>Bacilli</taxon>
        <taxon>Bacillales</taxon>
        <taxon>Bacillaceae</taxon>
        <taxon>Rossellomorea</taxon>
    </lineage>
</organism>
<dbReference type="SUPFAM" id="SSF51735">
    <property type="entry name" value="NAD(P)-binding Rossmann-fold domains"/>
    <property type="match status" value="1"/>
</dbReference>
<comment type="pathway">
    <text evidence="2">Carbohydrate biosynthesis; dTDP-L-rhamnose biosynthesis.</text>
</comment>
<protein>
    <recommendedName>
        <fullName evidence="2">dTDP-4-dehydrorhamnose reductase</fullName>
        <ecNumber evidence="2">1.1.1.133</ecNumber>
    </recommendedName>
</protein>
<dbReference type="CDD" id="cd05254">
    <property type="entry name" value="dTDP_HR_like_SDR_e"/>
    <property type="match status" value="1"/>
</dbReference>
<dbReference type="GO" id="GO:0019305">
    <property type="term" value="P:dTDP-rhamnose biosynthetic process"/>
    <property type="evidence" value="ECO:0007669"/>
    <property type="project" value="UniProtKB-UniPathway"/>
</dbReference>
<dbReference type="Pfam" id="PF04321">
    <property type="entry name" value="RmlD_sub_bind"/>
    <property type="match status" value="1"/>
</dbReference>
<evidence type="ECO:0000313" key="5">
    <source>
        <dbReference type="Proteomes" id="UP000324269"/>
    </source>
</evidence>
<evidence type="ECO:0000256" key="1">
    <source>
        <dbReference type="ARBA" id="ARBA00010944"/>
    </source>
</evidence>
<reference evidence="4 5" key="1">
    <citation type="submission" date="2019-08" db="EMBL/GenBank/DDBJ databases">
        <title>Bacillus genomes from the desert of Cuatro Cienegas, Coahuila.</title>
        <authorList>
            <person name="Olmedo-Alvarez G."/>
        </authorList>
    </citation>
    <scope>NUCLEOTIDE SEQUENCE [LARGE SCALE GENOMIC DNA]</scope>
    <source>
        <strain evidence="4 5">CH87b_3T</strain>
    </source>
</reference>
<dbReference type="GO" id="GO:0005829">
    <property type="term" value="C:cytosol"/>
    <property type="evidence" value="ECO:0007669"/>
    <property type="project" value="TreeGrafter"/>
</dbReference>
<dbReference type="GO" id="GO:0008831">
    <property type="term" value="F:dTDP-4-dehydrorhamnose reductase activity"/>
    <property type="evidence" value="ECO:0007669"/>
    <property type="project" value="UniProtKB-EC"/>
</dbReference>
<feature type="domain" description="RmlD-like substrate binding" evidence="3">
    <location>
        <begin position="1"/>
        <end position="233"/>
    </location>
</feature>
<evidence type="ECO:0000313" key="4">
    <source>
        <dbReference type="EMBL" id="TYS84857.1"/>
    </source>
</evidence>
<comment type="similarity">
    <text evidence="1 2">Belongs to the dTDP-4-dehydrorhamnose reductase family.</text>
</comment>
<evidence type="ECO:0000259" key="3">
    <source>
        <dbReference type="Pfam" id="PF04321"/>
    </source>
</evidence>
<comment type="function">
    <text evidence="2">Catalyzes the reduction of dTDP-6-deoxy-L-lyxo-4-hexulose to yield dTDP-L-rhamnose.</text>
</comment>
<sequence>MNILVLGGHGMAGHVIVEYLRRCGHHVLYTVRKEDNKGILLDVRDLENVRKVVLEHKVEIVINATGLLNDYAETHVKEAIRVNSLLPHSLMDMVNEYGGKLVHISTDCVFSGDKGQYTENDRKDGWNVYSQSKSLGEIETPPHLTVRTSIIGPELKEDGIGLLHWFLQQSGSIKGYKNVFWNGVTTLELAKAIQALIVENISGIYHLSVDEKISKFELLLLFKEIFEHDDVDIFPVEEPKHDKTLVHTRTDYKFPVKGYREMLNELRDWMKEK</sequence>
<dbReference type="InterPro" id="IPR005913">
    <property type="entry name" value="dTDP_dehydrorham_reduct"/>
</dbReference>
<dbReference type="AlphaFoldDB" id="A0A5D4TVX0"/>
<dbReference type="PANTHER" id="PTHR10491:SF4">
    <property type="entry name" value="METHIONINE ADENOSYLTRANSFERASE 2 SUBUNIT BETA"/>
    <property type="match status" value="1"/>
</dbReference>
<dbReference type="PANTHER" id="PTHR10491">
    <property type="entry name" value="DTDP-4-DEHYDRORHAMNOSE REDUCTASE"/>
    <property type="match status" value="1"/>
</dbReference>
<dbReference type="RefSeq" id="WP_148969281.1">
    <property type="nucleotide sequence ID" value="NZ_JBNIKW010000003.1"/>
</dbReference>
<dbReference type="InterPro" id="IPR029903">
    <property type="entry name" value="RmlD-like-bd"/>
</dbReference>
<dbReference type="Proteomes" id="UP000324269">
    <property type="component" value="Unassembled WGS sequence"/>
</dbReference>
<dbReference type="EMBL" id="VTEZ01000004">
    <property type="protein sequence ID" value="TYS84857.1"/>
    <property type="molecule type" value="Genomic_DNA"/>
</dbReference>
<dbReference type="Gene3D" id="3.40.50.720">
    <property type="entry name" value="NAD(P)-binding Rossmann-like Domain"/>
    <property type="match status" value="1"/>
</dbReference>
<evidence type="ECO:0000256" key="2">
    <source>
        <dbReference type="RuleBase" id="RU364082"/>
    </source>
</evidence>
<keyword evidence="2" id="KW-0521">NADP</keyword>